<evidence type="ECO:0000313" key="2">
    <source>
        <dbReference type="EMBL" id="RZF35621.1"/>
    </source>
</evidence>
<gene>
    <name evidence="2" type="ORF">LSTR_LSTR005149</name>
</gene>
<dbReference type="EMBL" id="QKKF02028001">
    <property type="protein sequence ID" value="RZF35621.1"/>
    <property type="molecule type" value="Genomic_DNA"/>
</dbReference>
<proteinExistence type="predicted"/>
<dbReference type="OrthoDB" id="10597623at2759"/>
<evidence type="ECO:0000313" key="3">
    <source>
        <dbReference type="Proteomes" id="UP000291343"/>
    </source>
</evidence>
<feature type="compositionally biased region" description="Low complexity" evidence="1">
    <location>
        <begin position="130"/>
        <end position="155"/>
    </location>
</feature>
<dbReference type="Proteomes" id="UP000291343">
    <property type="component" value="Unassembled WGS sequence"/>
</dbReference>
<protein>
    <submittedName>
        <fullName evidence="2">Uncharacterized protein</fullName>
    </submittedName>
</protein>
<evidence type="ECO:0000256" key="1">
    <source>
        <dbReference type="SAM" id="MobiDB-lite"/>
    </source>
</evidence>
<sequence>MMSNFSAFNAPGCGDKSSAARSGCGQSQRTQCPPKPQNKCQQQNQSSKNNCPVHSAKPAASAGGDPQRQQAAPCKPCSGKEPPAAQTSDFCGTQDVAPSPCKACSSRGPSTPSSCASQNQQKYPPPASQCKQPSSCASTSSKPPSPCKQQQAKQQDNCNSCCSPPPEDDCEEEDDECDCDCEDDEETCEDEGVCDTECEDDNQACPDGVCCDCGDNLEDEDDCEGDGNDQELMTIHITQPKGDDCDPSPKNVSSWKKLCLEVTQSGEDEGDNCDTSEQKWIKLSLKIMMDKNGQMCVEQGKEC</sequence>
<comment type="caution">
    <text evidence="2">The sequence shown here is derived from an EMBL/GenBank/DDBJ whole genome shotgun (WGS) entry which is preliminary data.</text>
</comment>
<dbReference type="InParanoid" id="A0A482WR11"/>
<name>A0A482WR11_LAOST</name>
<feature type="compositionally biased region" description="Low complexity" evidence="1">
    <location>
        <begin position="37"/>
        <end position="52"/>
    </location>
</feature>
<reference evidence="2 3" key="1">
    <citation type="journal article" date="2017" name="Gigascience">
        <title>Genome sequence of the small brown planthopper, Laodelphax striatellus.</title>
        <authorList>
            <person name="Zhu J."/>
            <person name="Jiang F."/>
            <person name="Wang X."/>
            <person name="Yang P."/>
            <person name="Bao Y."/>
            <person name="Zhao W."/>
            <person name="Wang W."/>
            <person name="Lu H."/>
            <person name="Wang Q."/>
            <person name="Cui N."/>
            <person name="Li J."/>
            <person name="Chen X."/>
            <person name="Luo L."/>
            <person name="Yu J."/>
            <person name="Kang L."/>
            <person name="Cui F."/>
        </authorList>
    </citation>
    <scope>NUCLEOTIDE SEQUENCE [LARGE SCALE GENOMIC DNA]</scope>
    <source>
        <strain evidence="2">Lst14</strain>
    </source>
</reference>
<feature type="region of interest" description="Disordered" evidence="1">
    <location>
        <begin position="1"/>
        <end position="176"/>
    </location>
</feature>
<accession>A0A482WR11</accession>
<keyword evidence="3" id="KW-1185">Reference proteome</keyword>
<dbReference type="AlphaFoldDB" id="A0A482WR11"/>
<organism evidence="2 3">
    <name type="scientific">Laodelphax striatellus</name>
    <name type="common">Small brown planthopper</name>
    <name type="synonym">Delphax striatella</name>
    <dbReference type="NCBI Taxonomy" id="195883"/>
    <lineage>
        <taxon>Eukaryota</taxon>
        <taxon>Metazoa</taxon>
        <taxon>Ecdysozoa</taxon>
        <taxon>Arthropoda</taxon>
        <taxon>Hexapoda</taxon>
        <taxon>Insecta</taxon>
        <taxon>Pterygota</taxon>
        <taxon>Neoptera</taxon>
        <taxon>Paraneoptera</taxon>
        <taxon>Hemiptera</taxon>
        <taxon>Auchenorrhyncha</taxon>
        <taxon>Fulgoroidea</taxon>
        <taxon>Delphacidae</taxon>
        <taxon>Criomorphinae</taxon>
        <taxon>Laodelphax</taxon>
    </lineage>
</organism>
<feature type="compositionally biased region" description="Acidic residues" evidence="1">
    <location>
        <begin position="166"/>
        <end position="176"/>
    </location>
</feature>
<feature type="compositionally biased region" description="Polar residues" evidence="1">
    <location>
        <begin position="107"/>
        <end position="122"/>
    </location>
</feature>